<evidence type="ECO:0000313" key="3">
    <source>
        <dbReference type="Proteomes" id="UP001189429"/>
    </source>
</evidence>
<dbReference type="Gene3D" id="1.10.1540.10">
    <property type="entry name" value="BEACH domain"/>
    <property type="match status" value="1"/>
</dbReference>
<dbReference type="InterPro" id="IPR050865">
    <property type="entry name" value="BEACH_Domain"/>
</dbReference>
<dbReference type="SMART" id="SM00320">
    <property type="entry name" value="WD40"/>
    <property type="match status" value="2"/>
</dbReference>
<comment type="caution">
    <text evidence="2">The sequence shown here is derived from an EMBL/GenBank/DDBJ whole genome shotgun (WGS) entry which is preliminary data.</text>
</comment>
<dbReference type="SMART" id="SM01026">
    <property type="entry name" value="Beach"/>
    <property type="match status" value="1"/>
</dbReference>
<dbReference type="SUPFAM" id="SSF50978">
    <property type="entry name" value="WD40 repeat-like"/>
    <property type="match status" value="1"/>
</dbReference>
<dbReference type="InterPro" id="IPR001680">
    <property type="entry name" value="WD40_rpt"/>
</dbReference>
<organism evidence="2 3">
    <name type="scientific">Prorocentrum cordatum</name>
    <dbReference type="NCBI Taxonomy" id="2364126"/>
    <lineage>
        <taxon>Eukaryota</taxon>
        <taxon>Sar</taxon>
        <taxon>Alveolata</taxon>
        <taxon>Dinophyceae</taxon>
        <taxon>Prorocentrales</taxon>
        <taxon>Prorocentraceae</taxon>
        <taxon>Prorocentrum</taxon>
    </lineage>
</organism>
<dbReference type="Proteomes" id="UP001189429">
    <property type="component" value="Unassembled WGS sequence"/>
</dbReference>
<keyword evidence="3" id="KW-1185">Reference proteome</keyword>
<evidence type="ECO:0000259" key="1">
    <source>
        <dbReference type="PROSITE" id="PS50197"/>
    </source>
</evidence>
<name>A0ABN9VQM1_9DINO</name>
<accession>A0ABN9VQM1</accession>
<dbReference type="InterPro" id="IPR015943">
    <property type="entry name" value="WD40/YVTN_repeat-like_dom_sf"/>
</dbReference>
<dbReference type="PANTHER" id="PTHR13743:SF123">
    <property type="entry name" value="PROTEIN FAN"/>
    <property type="match status" value="1"/>
</dbReference>
<reference evidence="2" key="1">
    <citation type="submission" date="2023-10" db="EMBL/GenBank/DDBJ databases">
        <authorList>
            <person name="Chen Y."/>
            <person name="Shah S."/>
            <person name="Dougan E. K."/>
            <person name="Thang M."/>
            <person name="Chan C."/>
        </authorList>
    </citation>
    <scope>NUCLEOTIDE SEQUENCE [LARGE SCALE GENOMIC DNA]</scope>
</reference>
<dbReference type="PANTHER" id="PTHR13743">
    <property type="entry name" value="BEIGE/BEACH-RELATED"/>
    <property type="match status" value="1"/>
</dbReference>
<dbReference type="PROSITE" id="PS50197">
    <property type="entry name" value="BEACH"/>
    <property type="match status" value="1"/>
</dbReference>
<dbReference type="InterPro" id="IPR036372">
    <property type="entry name" value="BEACH_dom_sf"/>
</dbReference>
<sequence>MPGRVARGSGPHSDLPNPPNRCCRMYAGTGVGPSRLLLILLIGIAPSLPYAPQDLSKVGHVELPAWARDAYHFVHEHHAALESAPVSRTLHGWIDLIWGCKQTGPAARDALNVFYPLTYEDGVDWDQVEPVTRHSKEQQVLHFGQTPRQLFQQPHPPREVAAVPTLLDPQGRGGCRRPGAAVALWHSSAAPAQPQSLGVQSLVRVRGLQLQAPVVAIGAAPAAPGQGGASRLQVVRADGLVSFYRVRLRQGGESGGGGGQWPGVQVDPEAAFYLPSIGGPLQWLFLSGPAEAQLLSRAHAASVSALAASSESSQILGAYGLLMLAGSLDGEVCLWAASDWEWRSFACAARWQPHLAPVRGVDFGERLGLALSCGDDGLVHVYRLRPPTRLLRGYRFQGGLPATEARFAAGVPAAVVACSAEAARVCVWALAGFLLASLDLAAAGPVRGLRVVSEGDGSREGLLVALGADGAGKVELRTLPYLQPTWRLSCQWGMPPCALDCRPGARGAVWLGHEDGTFGAAVVAAGGPPAGSRSAACLT</sequence>
<protein>
    <recommendedName>
        <fullName evidence="1">BEACH domain-containing protein</fullName>
    </recommendedName>
</protein>
<dbReference type="SUPFAM" id="SSF81837">
    <property type="entry name" value="BEACH domain"/>
    <property type="match status" value="1"/>
</dbReference>
<feature type="domain" description="BEACH" evidence="1">
    <location>
        <begin position="1"/>
        <end position="158"/>
    </location>
</feature>
<dbReference type="Pfam" id="PF02138">
    <property type="entry name" value="Beach"/>
    <property type="match status" value="1"/>
</dbReference>
<dbReference type="InterPro" id="IPR036322">
    <property type="entry name" value="WD40_repeat_dom_sf"/>
</dbReference>
<dbReference type="InterPro" id="IPR000409">
    <property type="entry name" value="BEACH_dom"/>
</dbReference>
<evidence type="ECO:0000313" key="2">
    <source>
        <dbReference type="EMBL" id="CAK0875642.1"/>
    </source>
</evidence>
<dbReference type="Gene3D" id="2.130.10.10">
    <property type="entry name" value="YVTN repeat-like/Quinoprotein amine dehydrogenase"/>
    <property type="match status" value="1"/>
</dbReference>
<dbReference type="EMBL" id="CAUYUJ010017538">
    <property type="protein sequence ID" value="CAK0875642.1"/>
    <property type="molecule type" value="Genomic_DNA"/>
</dbReference>
<proteinExistence type="predicted"/>
<gene>
    <name evidence="2" type="ORF">PCOR1329_LOCUS60258</name>
</gene>